<comment type="similarity">
    <text evidence="4">Belongs to the class I-like SAM-binding methyltransferase superfamily. RNA M5U methyltransferase family.</text>
</comment>
<dbReference type="InterPro" id="IPR030391">
    <property type="entry name" value="MeTrfase_TrmA_CS"/>
</dbReference>
<evidence type="ECO:0000256" key="4">
    <source>
        <dbReference type="PROSITE-ProRule" id="PRU01024"/>
    </source>
</evidence>
<accession>A0A9D9NPA7</accession>
<sequence>MARTNKKETIIENLTVQAVAAEGKCVAHTPEGQVVFIEYAVPGDVVDIRVTVKKKNYLEGRIIRLVKPSPDRLEPFCEHFGLCGGCRWQLLPYHIQLEAKQRQVFDQLSRIGHLQLPPIRPILASDKTEFYRNKLEFTASDKRWILPDEDPEGMPAEQKLGLGFHVGRFFDKVLDIRRCWLQPEPSNAIRLFIKEYALSHHIPFYNIRENSGIFRNMFVRTTDDGQVMLIVCFAADFEGREAMLDAVAEAFPQISSLYYVINDKLNDSIADRECILYKGNDAIYETMENLRFKIGPKSFYQTNNGQALKLYRTVREFAALTGRETVYDLYTGTGTIAQFVSAGAARVVGIEYVPEAIEDAKVNAAANGINNCSFYAGDMKDILTAGFIAEHGRPDVIITDPPRAGMHPDVIRTILDAAPESIVYVSCNPASQARDLEQLCRDYDITAVQPVDMFPHTTHVENCVLLKRKTISEILSKLDAQNKCI</sequence>
<evidence type="ECO:0000256" key="5">
    <source>
        <dbReference type="PROSITE-ProRule" id="PRU10015"/>
    </source>
</evidence>
<dbReference type="Gene3D" id="2.40.50.140">
    <property type="entry name" value="Nucleic acid-binding proteins"/>
    <property type="match status" value="1"/>
</dbReference>
<feature type="active site" description="Nucleophile" evidence="4">
    <location>
        <position position="427"/>
    </location>
</feature>
<reference evidence="7" key="1">
    <citation type="submission" date="2020-10" db="EMBL/GenBank/DDBJ databases">
        <authorList>
            <person name="Gilroy R."/>
        </authorList>
    </citation>
    <scope>NUCLEOTIDE SEQUENCE</scope>
    <source>
        <strain evidence="7">B3-1481</strain>
    </source>
</reference>
<evidence type="ECO:0000313" key="7">
    <source>
        <dbReference type="EMBL" id="MBO8480827.1"/>
    </source>
</evidence>
<dbReference type="PROSITE" id="PS50926">
    <property type="entry name" value="TRAM"/>
    <property type="match status" value="1"/>
</dbReference>
<dbReference type="Gene3D" id="2.40.50.1070">
    <property type="match status" value="1"/>
</dbReference>
<dbReference type="PROSITE" id="PS51687">
    <property type="entry name" value="SAM_MT_RNA_M5U"/>
    <property type="match status" value="1"/>
</dbReference>
<name>A0A9D9NPA7_9BACT</name>
<evidence type="ECO:0000256" key="2">
    <source>
        <dbReference type="ARBA" id="ARBA00022679"/>
    </source>
</evidence>
<dbReference type="InterPro" id="IPR002792">
    <property type="entry name" value="TRAM_dom"/>
</dbReference>
<proteinExistence type="inferred from homology"/>
<dbReference type="InterPro" id="IPR030390">
    <property type="entry name" value="MeTrfase_TrmA_AS"/>
</dbReference>
<dbReference type="PROSITE" id="PS01231">
    <property type="entry name" value="TRMA_2"/>
    <property type="match status" value="1"/>
</dbReference>
<dbReference type="FunFam" id="3.40.50.150:FF:000009">
    <property type="entry name" value="23S rRNA (Uracil(1939)-C(5))-methyltransferase RlmD"/>
    <property type="match status" value="1"/>
</dbReference>
<dbReference type="Pfam" id="PF01938">
    <property type="entry name" value="TRAM"/>
    <property type="match status" value="1"/>
</dbReference>
<dbReference type="AlphaFoldDB" id="A0A9D9NPA7"/>
<evidence type="ECO:0000256" key="3">
    <source>
        <dbReference type="ARBA" id="ARBA00022691"/>
    </source>
</evidence>
<dbReference type="EMBL" id="JADILW010000104">
    <property type="protein sequence ID" value="MBO8480827.1"/>
    <property type="molecule type" value="Genomic_DNA"/>
</dbReference>
<dbReference type="NCBIfam" id="TIGR00479">
    <property type="entry name" value="rumA"/>
    <property type="match status" value="1"/>
</dbReference>
<dbReference type="EC" id="2.1.1.190" evidence="7"/>
<dbReference type="InterPro" id="IPR010280">
    <property type="entry name" value="U5_MeTrfase_fam"/>
</dbReference>
<keyword evidence="1 4" id="KW-0489">Methyltransferase</keyword>
<dbReference type="InterPro" id="IPR029063">
    <property type="entry name" value="SAM-dependent_MTases_sf"/>
</dbReference>
<feature type="domain" description="TRAM" evidence="6">
    <location>
        <begin position="1"/>
        <end position="64"/>
    </location>
</feature>
<gene>
    <name evidence="7" type="primary">rlmD</name>
    <name evidence="7" type="ORF">IAB76_06965</name>
</gene>
<organism evidence="7 8">
    <name type="scientific">Candidatus Cryptobacteroides avistercoris</name>
    <dbReference type="NCBI Taxonomy" id="2840758"/>
    <lineage>
        <taxon>Bacteria</taxon>
        <taxon>Pseudomonadati</taxon>
        <taxon>Bacteroidota</taxon>
        <taxon>Bacteroidia</taxon>
        <taxon>Bacteroidales</taxon>
        <taxon>Candidatus Cryptobacteroides</taxon>
    </lineage>
</organism>
<evidence type="ECO:0000313" key="8">
    <source>
        <dbReference type="Proteomes" id="UP000823769"/>
    </source>
</evidence>
<comment type="caution">
    <text evidence="7">The sequence shown here is derived from an EMBL/GenBank/DDBJ whole genome shotgun (WGS) entry which is preliminary data.</text>
</comment>
<dbReference type="SUPFAM" id="SSF53335">
    <property type="entry name" value="S-adenosyl-L-methionine-dependent methyltransferases"/>
    <property type="match status" value="1"/>
</dbReference>
<feature type="binding site" evidence="4">
    <location>
        <position position="400"/>
    </location>
    <ligand>
        <name>S-adenosyl-L-methionine</name>
        <dbReference type="ChEBI" id="CHEBI:59789"/>
    </ligand>
</feature>
<feature type="active site" evidence="5">
    <location>
        <position position="427"/>
    </location>
</feature>
<reference evidence="7" key="2">
    <citation type="journal article" date="2021" name="PeerJ">
        <title>Extensive microbial diversity within the chicken gut microbiome revealed by metagenomics and culture.</title>
        <authorList>
            <person name="Gilroy R."/>
            <person name="Ravi A."/>
            <person name="Getino M."/>
            <person name="Pursley I."/>
            <person name="Horton D.L."/>
            <person name="Alikhan N.F."/>
            <person name="Baker D."/>
            <person name="Gharbi K."/>
            <person name="Hall N."/>
            <person name="Watson M."/>
            <person name="Adriaenssens E.M."/>
            <person name="Foster-Nyarko E."/>
            <person name="Jarju S."/>
            <person name="Secka A."/>
            <person name="Antonio M."/>
            <person name="Oren A."/>
            <person name="Chaudhuri R.R."/>
            <person name="La Ragione R."/>
            <person name="Hildebrand F."/>
            <person name="Pallen M.J."/>
        </authorList>
    </citation>
    <scope>NUCLEOTIDE SEQUENCE</scope>
    <source>
        <strain evidence="7">B3-1481</strain>
    </source>
</reference>
<dbReference type="PROSITE" id="PS01230">
    <property type="entry name" value="TRMA_1"/>
    <property type="match status" value="1"/>
</dbReference>
<feature type="binding site" evidence="4">
    <location>
        <position position="330"/>
    </location>
    <ligand>
        <name>S-adenosyl-L-methionine</name>
        <dbReference type="ChEBI" id="CHEBI:59789"/>
    </ligand>
</feature>
<dbReference type="SUPFAM" id="SSF50249">
    <property type="entry name" value="Nucleic acid-binding proteins"/>
    <property type="match status" value="1"/>
</dbReference>
<dbReference type="InterPro" id="IPR012340">
    <property type="entry name" value="NA-bd_OB-fold"/>
</dbReference>
<dbReference type="GO" id="GO:0070041">
    <property type="term" value="F:rRNA (uridine-C5-)-methyltransferase activity"/>
    <property type="evidence" value="ECO:0007669"/>
    <property type="project" value="TreeGrafter"/>
</dbReference>
<dbReference type="PANTHER" id="PTHR11061:SF30">
    <property type="entry name" value="TRNA (URACIL(54)-C(5))-METHYLTRANSFERASE"/>
    <property type="match status" value="1"/>
</dbReference>
<keyword evidence="2 4" id="KW-0808">Transferase</keyword>
<evidence type="ECO:0000259" key="6">
    <source>
        <dbReference type="PROSITE" id="PS50926"/>
    </source>
</evidence>
<dbReference type="Proteomes" id="UP000823769">
    <property type="component" value="Unassembled WGS sequence"/>
</dbReference>
<feature type="binding site" evidence="4">
    <location>
        <position position="301"/>
    </location>
    <ligand>
        <name>S-adenosyl-L-methionine</name>
        <dbReference type="ChEBI" id="CHEBI:59789"/>
    </ligand>
</feature>
<feature type="binding site" evidence="4">
    <location>
        <position position="351"/>
    </location>
    <ligand>
        <name>S-adenosyl-L-methionine</name>
        <dbReference type="ChEBI" id="CHEBI:59789"/>
    </ligand>
</feature>
<dbReference type="Pfam" id="PF05958">
    <property type="entry name" value="tRNA_U5-meth_tr"/>
    <property type="match status" value="1"/>
</dbReference>
<evidence type="ECO:0000256" key="1">
    <source>
        <dbReference type="ARBA" id="ARBA00022603"/>
    </source>
</evidence>
<dbReference type="CDD" id="cd02440">
    <property type="entry name" value="AdoMet_MTases"/>
    <property type="match status" value="1"/>
</dbReference>
<dbReference type="PANTHER" id="PTHR11061">
    <property type="entry name" value="RNA M5U METHYLTRANSFERASE"/>
    <property type="match status" value="1"/>
</dbReference>
<dbReference type="Gene3D" id="3.40.50.150">
    <property type="entry name" value="Vaccinia Virus protein VP39"/>
    <property type="match status" value="1"/>
</dbReference>
<protein>
    <submittedName>
        <fullName evidence="7">23S rRNA (Uracil(1939)-C(5))-methyltransferase RlmD</fullName>
        <ecNumber evidence="7">2.1.1.190</ecNumber>
    </submittedName>
</protein>
<keyword evidence="3 4" id="KW-0949">S-adenosyl-L-methionine</keyword>
<dbReference type="GO" id="GO:0070475">
    <property type="term" value="P:rRNA base methylation"/>
    <property type="evidence" value="ECO:0007669"/>
    <property type="project" value="TreeGrafter"/>
</dbReference>